<dbReference type="Proteomes" id="UP001500729">
    <property type="component" value="Unassembled WGS sequence"/>
</dbReference>
<protein>
    <submittedName>
        <fullName evidence="2">Uncharacterized protein</fullName>
    </submittedName>
</protein>
<dbReference type="EMBL" id="BAAAGS010000023">
    <property type="protein sequence ID" value="GAA0534401.1"/>
    <property type="molecule type" value="Genomic_DNA"/>
</dbReference>
<evidence type="ECO:0000313" key="2">
    <source>
        <dbReference type="EMBL" id="GAA0534401.1"/>
    </source>
</evidence>
<evidence type="ECO:0000256" key="1">
    <source>
        <dbReference type="SAM" id="MobiDB-lite"/>
    </source>
</evidence>
<dbReference type="RefSeq" id="WP_009947170.1">
    <property type="nucleotide sequence ID" value="NZ_BAAAGS010000023.1"/>
</dbReference>
<accession>A0ABN1D4X9</accession>
<organism evidence="2 3">
    <name type="scientific">Saccharopolyspora erythraea</name>
    <name type="common">Streptomyces erythraeus</name>
    <dbReference type="NCBI Taxonomy" id="1836"/>
    <lineage>
        <taxon>Bacteria</taxon>
        <taxon>Bacillati</taxon>
        <taxon>Actinomycetota</taxon>
        <taxon>Actinomycetes</taxon>
        <taxon>Pseudonocardiales</taxon>
        <taxon>Pseudonocardiaceae</taxon>
        <taxon>Saccharopolyspora</taxon>
    </lineage>
</organism>
<feature type="region of interest" description="Disordered" evidence="1">
    <location>
        <begin position="81"/>
        <end position="101"/>
    </location>
</feature>
<comment type="caution">
    <text evidence="2">The sequence shown here is derived from an EMBL/GenBank/DDBJ whole genome shotgun (WGS) entry which is preliminary data.</text>
</comment>
<sequence length="101" mass="10465">MSSANRRAAPLCWESSTPAILAAGTGDEQLCLTRAADELVSGTAMVEVPTALGGDVVQPALETDILSGVVVYHHELRARRSVASAAARDAGDSSTRRARAC</sequence>
<keyword evidence="3" id="KW-1185">Reference proteome</keyword>
<proteinExistence type="predicted"/>
<evidence type="ECO:0000313" key="3">
    <source>
        <dbReference type="Proteomes" id="UP001500729"/>
    </source>
</evidence>
<gene>
    <name evidence="2" type="ORF">GCM10009533_36910</name>
</gene>
<name>A0ABN1D4X9_SACER</name>
<reference evidence="2 3" key="1">
    <citation type="journal article" date="2019" name="Int. J. Syst. Evol. Microbiol.">
        <title>The Global Catalogue of Microorganisms (GCM) 10K type strain sequencing project: providing services to taxonomists for standard genome sequencing and annotation.</title>
        <authorList>
            <consortium name="The Broad Institute Genomics Platform"/>
            <consortium name="The Broad Institute Genome Sequencing Center for Infectious Disease"/>
            <person name="Wu L."/>
            <person name="Ma J."/>
        </authorList>
    </citation>
    <scope>NUCLEOTIDE SEQUENCE [LARGE SCALE GENOMIC DNA]</scope>
    <source>
        <strain evidence="2 3">JCM 10303</strain>
    </source>
</reference>